<keyword evidence="2" id="KW-0812">Transmembrane</keyword>
<keyword evidence="5" id="KW-1185">Reference proteome</keyword>
<evidence type="ECO:0000313" key="5">
    <source>
        <dbReference type="Proteomes" id="UP001205919"/>
    </source>
</evidence>
<evidence type="ECO:0000256" key="1">
    <source>
        <dbReference type="ARBA" id="ARBA00006464"/>
    </source>
</evidence>
<sequence>MLKDKPLQRTLKRTFDLCGAAVGIIVFSPLLLWTMHKISKNMGRPVFFNMLRAGTDGKPFKLYKFRTMTDERDKNGSLLPDAERLTPLGQKIRSSSTDELPQLINVLKGEMSLVGPRPLLLEYVPLYSKEQKRRLEVPQGITGWAQIQGRNSITWEEKFRNDVWYVDNWSFLLDIKIIFMTVLKVLKHEGISAEGEATMPRFMGSKGGI</sequence>
<organism evidence="4 5">
    <name type="scientific">Cloacibacillus evryensis</name>
    <dbReference type="NCBI Taxonomy" id="508460"/>
    <lineage>
        <taxon>Bacteria</taxon>
        <taxon>Thermotogati</taxon>
        <taxon>Synergistota</taxon>
        <taxon>Synergistia</taxon>
        <taxon>Synergistales</taxon>
        <taxon>Synergistaceae</taxon>
        <taxon>Cloacibacillus</taxon>
    </lineage>
</organism>
<keyword evidence="2" id="KW-0472">Membrane</keyword>
<keyword evidence="2" id="KW-1133">Transmembrane helix</keyword>
<dbReference type="GO" id="GO:0016780">
    <property type="term" value="F:phosphotransferase activity, for other substituted phosphate groups"/>
    <property type="evidence" value="ECO:0007669"/>
    <property type="project" value="TreeGrafter"/>
</dbReference>
<keyword evidence="4" id="KW-0808">Transferase</keyword>
<name>A0AAW5JZ73_9BACT</name>
<dbReference type="AlphaFoldDB" id="A0AAW5JZ73"/>
<dbReference type="InterPro" id="IPR003362">
    <property type="entry name" value="Bact_transf"/>
</dbReference>
<dbReference type="RefSeq" id="WP_256181160.1">
    <property type="nucleotide sequence ID" value="NZ_JANFYT010000001.1"/>
</dbReference>
<dbReference type="EMBL" id="JANFYT010000001">
    <property type="protein sequence ID" value="MCQ4812961.1"/>
    <property type="molecule type" value="Genomic_DNA"/>
</dbReference>
<dbReference type="Pfam" id="PF02397">
    <property type="entry name" value="Bac_transf"/>
    <property type="match status" value="1"/>
</dbReference>
<comment type="similarity">
    <text evidence="1">Belongs to the bacterial sugar transferase family.</text>
</comment>
<dbReference type="PANTHER" id="PTHR30576">
    <property type="entry name" value="COLANIC BIOSYNTHESIS UDP-GLUCOSE LIPID CARRIER TRANSFERASE"/>
    <property type="match status" value="1"/>
</dbReference>
<reference evidence="4 5" key="1">
    <citation type="submission" date="2022-06" db="EMBL/GenBank/DDBJ databases">
        <title>Isolation of gut microbiota from human fecal samples.</title>
        <authorList>
            <person name="Pamer E.G."/>
            <person name="Barat B."/>
            <person name="Waligurski E."/>
            <person name="Medina S."/>
            <person name="Paddock L."/>
            <person name="Mostad J."/>
        </authorList>
    </citation>
    <scope>NUCLEOTIDE SEQUENCE [LARGE SCALE GENOMIC DNA]</scope>
    <source>
        <strain evidence="4 5">DFI.9.90</strain>
    </source>
</reference>
<evidence type="ECO:0000256" key="2">
    <source>
        <dbReference type="SAM" id="Phobius"/>
    </source>
</evidence>
<gene>
    <name evidence="4" type="ORF">NE630_00825</name>
</gene>
<protein>
    <submittedName>
        <fullName evidence="4">Sugar transferase</fullName>
    </submittedName>
</protein>
<feature type="domain" description="Bacterial sugar transferase" evidence="3">
    <location>
        <begin position="12"/>
        <end position="187"/>
    </location>
</feature>
<proteinExistence type="inferred from homology"/>
<accession>A0AAW5JZ73</accession>
<evidence type="ECO:0000313" key="4">
    <source>
        <dbReference type="EMBL" id="MCQ4812961.1"/>
    </source>
</evidence>
<comment type="caution">
    <text evidence="4">The sequence shown here is derived from an EMBL/GenBank/DDBJ whole genome shotgun (WGS) entry which is preliminary data.</text>
</comment>
<dbReference type="Proteomes" id="UP001205919">
    <property type="component" value="Unassembled WGS sequence"/>
</dbReference>
<evidence type="ECO:0000259" key="3">
    <source>
        <dbReference type="Pfam" id="PF02397"/>
    </source>
</evidence>
<feature type="transmembrane region" description="Helical" evidence="2">
    <location>
        <begin position="14"/>
        <end position="34"/>
    </location>
</feature>
<dbReference type="PANTHER" id="PTHR30576:SF8">
    <property type="entry name" value="UNDECAPRENYL-PHOSPHATE GALACTOSE PHOSPHOTRANSFERASE"/>
    <property type="match status" value="1"/>
</dbReference>